<protein>
    <submittedName>
        <fullName evidence="2">Phage-associated protein</fullName>
    </submittedName>
</protein>
<dbReference type="Pfam" id="PF13274">
    <property type="entry name" value="SocA_Panacea"/>
    <property type="match status" value="1"/>
</dbReference>
<dbReference type="Proteomes" id="UP000188912">
    <property type="component" value="Chromosome"/>
</dbReference>
<evidence type="ECO:0000313" key="3">
    <source>
        <dbReference type="Proteomes" id="UP000188912"/>
    </source>
</evidence>
<evidence type="ECO:0000259" key="1">
    <source>
        <dbReference type="Pfam" id="PF13274"/>
    </source>
</evidence>
<sequence>MSVSVFSAAKHLAERSGYSLSNLKMQKILYLAHMFYMGENEGKPLISDRFEAWDYGPVNPELYHELKIYGAEPVGNIFRQYPDLPEGEERSAIDVVCDTLRNVSAGKLVAATHQRDGAWEKHYLQGIKGRVIPNEDILQEYRERFGGNG</sequence>
<accession>A0A1U9JVF7</accession>
<dbReference type="EMBL" id="CP017315">
    <property type="protein sequence ID" value="AQS41836.1"/>
    <property type="molecule type" value="Genomic_DNA"/>
</dbReference>
<name>A0A1U9JVF7_9HYPH</name>
<reference evidence="2 3" key="1">
    <citation type="journal article" date="2010" name="Science">
        <title>Genomic comparison of the ants Camponotus floridanus and Harpegnathos saltator.</title>
        <authorList>
            <person name="Bonasio R."/>
            <person name="Zhang G."/>
            <person name="Ye C."/>
            <person name="Mutti N.S."/>
            <person name="Fang X."/>
            <person name="Qin N."/>
            <person name="Donahue G."/>
            <person name="Yang P."/>
            <person name="Li Q."/>
            <person name="Li C."/>
            <person name="Zhang P."/>
            <person name="Huang Z."/>
            <person name="Berger S.L."/>
            <person name="Reinberg D."/>
            <person name="Wang J."/>
            <person name="Liebig J."/>
        </authorList>
    </citation>
    <scope>NUCLEOTIDE SEQUENCE [LARGE SCALE GENOMIC DNA]</scope>
    <source>
        <strain evidence="2 3">Hsal</strain>
    </source>
</reference>
<proteinExistence type="predicted"/>
<organism evidence="2 3">
    <name type="scientific">Candidatus Tokpelaia hoelldobleri</name>
    <dbReference type="NCBI Taxonomy" id="1902579"/>
    <lineage>
        <taxon>Bacteria</taxon>
        <taxon>Pseudomonadati</taxon>
        <taxon>Pseudomonadota</taxon>
        <taxon>Alphaproteobacteria</taxon>
        <taxon>Hyphomicrobiales</taxon>
        <taxon>Candidatus Tokpelaia</taxon>
    </lineage>
</organism>
<dbReference type="STRING" id="1902579.BHV28_11480"/>
<reference evidence="2 3" key="2">
    <citation type="journal article" date="2016" name="Sci. Rep.">
        <title>The genome of Rhizobiales bacteria in predatory ants reveals urease gene functions but no genes for nitrogen fixation.</title>
        <authorList>
            <person name="Neuvonen M.M."/>
            <person name="Tamarit D."/>
            <person name="Naslund K."/>
            <person name="Liebig J."/>
            <person name="Feldhaar H."/>
            <person name="Moran N.A."/>
            <person name="Guy L."/>
            <person name="Andersson S.G."/>
        </authorList>
    </citation>
    <scope>NUCLEOTIDE SEQUENCE [LARGE SCALE GENOMIC DNA]</scope>
    <source>
        <strain evidence="2 3">Hsal</strain>
    </source>
</reference>
<dbReference type="InterPro" id="IPR025272">
    <property type="entry name" value="SocA_Panacea"/>
</dbReference>
<dbReference type="KEGG" id="thd:BHV28_11480"/>
<dbReference type="AlphaFoldDB" id="A0A1U9JVF7"/>
<feature type="domain" description="Antitoxin SocA-like Panacea" evidence="1">
    <location>
        <begin position="26"/>
        <end position="119"/>
    </location>
</feature>
<gene>
    <name evidence="2" type="ORF">BHV28_11480</name>
</gene>
<evidence type="ECO:0000313" key="2">
    <source>
        <dbReference type="EMBL" id="AQS41836.1"/>
    </source>
</evidence>
<keyword evidence="3" id="KW-1185">Reference proteome</keyword>